<feature type="site" description="Transition state stabilizer" evidence="20">
    <location>
        <position position="440"/>
    </location>
</feature>
<feature type="transmembrane region" description="Helical" evidence="21">
    <location>
        <begin position="948"/>
        <end position="965"/>
    </location>
</feature>
<keyword evidence="12 19" id="KW-0862">Zinc</keyword>
<feature type="domain" description="Aminopeptidase N-like N-terminal" evidence="25">
    <location>
        <begin position="56"/>
        <end position="248"/>
    </location>
</feature>
<dbReference type="FunFam" id="1.25.50.20:FF:000001">
    <property type="entry name" value="Aminopeptidase"/>
    <property type="match status" value="2"/>
</dbReference>
<dbReference type="CDD" id="cd09601">
    <property type="entry name" value="M1_APN-Q_like"/>
    <property type="match status" value="1"/>
</dbReference>
<dbReference type="GO" id="GO:0005886">
    <property type="term" value="C:plasma membrane"/>
    <property type="evidence" value="ECO:0007669"/>
    <property type="project" value="UniProtKB-SubCell"/>
</dbReference>
<keyword evidence="10 22" id="KW-0732">Signal</keyword>
<evidence type="ECO:0000256" key="7">
    <source>
        <dbReference type="ARBA" id="ARBA00022622"/>
    </source>
</evidence>
<dbReference type="PANTHER" id="PTHR11533">
    <property type="entry name" value="PROTEASE M1 ZINC METALLOPROTEASE"/>
    <property type="match status" value="1"/>
</dbReference>
<dbReference type="EC" id="3.4.11.2" evidence="4"/>
<evidence type="ECO:0000259" key="25">
    <source>
        <dbReference type="Pfam" id="PF17900"/>
    </source>
</evidence>
<dbReference type="Gene3D" id="1.10.390.10">
    <property type="entry name" value="Neutral Protease Domain 2"/>
    <property type="match status" value="1"/>
</dbReference>
<comment type="subcellular location">
    <subcellularLocation>
        <location evidence="2">Cell membrane</location>
        <topology evidence="2">Lipid-anchor</topology>
        <topology evidence="2">GPI-anchor</topology>
    </subcellularLocation>
</comment>
<keyword evidence="17" id="KW-0449">Lipoprotein</keyword>
<dbReference type="GO" id="GO:0005737">
    <property type="term" value="C:cytoplasm"/>
    <property type="evidence" value="ECO:0007669"/>
    <property type="project" value="TreeGrafter"/>
</dbReference>
<comment type="similarity">
    <text evidence="3">Belongs to the peptidase M1 family.</text>
</comment>
<feature type="active site" description="Proton acceptor" evidence="18">
    <location>
        <position position="355"/>
    </location>
</feature>
<comment type="cofactor">
    <cofactor evidence="19">
        <name>Zn(2+)</name>
        <dbReference type="ChEBI" id="CHEBI:29105"/>
    </cofactor>
    <text evidence="19">Binds 1 zinc ion per subunit.</text>
</comment>
<evidence type="ECO:0000256" key="3">
    <source>
        <dbReference type="ARBA" id="ARBA00010136"/>
    </source>
</evidence>
<keyword evidence="15" id="KW-1015">Disulfide bond</keyword>
<evidence type="ECO:0000259" key="23">
    <source>
        <dbReference type="Pfam" id="PF01433"/>
    </source>
</evidence>
<reference evidence="26" key="2">
    <citation type="submission" date="2020-05" db="UniProtKB">
        <authorList>
            <consortium name="EnsemblMetazoa"/>
        </authorList>
    </citation>
    <scope>IDENTIFICATION</scope>
    <source>
        <strain evidence="26">Epiroticus2</strain>
    </source>
</reference>
<reference evidence="27" key="1">
    <citation type="submission" date="2013-03" db="EMBL/GenBank/DDBJ databases">
        <title>The Genome Sequence of Anopheles epiroticus epiroticus2.</title>
        <authorList>
            <consortium name="The Broad Institute Genomics Platform"/>
            <person name="Neafsey D.E."/>
            <person name="Howell P."/>
            <person name="Walker B."/>
            <person name="Young S.K."/>
            <person name="Zeng Q."/>
            <person name="Gargeya S."/>
            <person name="Fitzgerald M."/>
            <person name="Haas B."/>
            <person name="Abouelleil A."/>
            <person name="Allen A.W."/>
            <person name="Alvarado L."/>
            <person name="Arachchi H.M."/>
            <person name="Berlin A.M."/>
            <person name="Chapman S.B."/>
            <person name="Gainer-Dewar J."/>
            <person name="Goldberg J."/>
            <person name="Griggs A."/>
            <person name="Gujja S."/>
            <person name="Hansen M."/>
            <person name="Howarth C."/>
            <person name="Imamovic A."/>
            <person name="Ireland A."/>
            <person name="Larimer J."/>
            <person name="McCowan C."/>
            <person name="Murphy C."/>
            <person name="Pearson M."/>
            <person name="Poon T.W."/>
            <person name="Priest M."/>
            <person name="Roberts A."/>
            <person name="Saif S."/>
            <person name="Shea T."/>
            <person name="Sisk P."/>
            <person name="Sykes S."/>
            <person name="Wortman J."/>
            <person name="Nusbaum C."/>
            <person name="Birren B."/>
        </authorList>
    </citation>
    <scope>NUCLEOTIDE SEQUENCE [LARGE SCALE GENOMIC DNA]</scope>
    <source>
        <strain evidence="27">Epiroticus2</strain>
    </source>
</reference>
<proteinExistence type="inferred from homology"/>
<feature type="binding site" evidence="19">
    <location>
        <position position="358"/>
    </location>
    <ligand>
        <name>Zn(2+)</name>
        <dbReference type="ChEBI" id="CHEBI:29105"/>
        <note>catalytic</note>
    </ligand>
</feature>
<feature type="transmembrane region" description="Helical" evidence="21">
    <location>
        <begin position="1889"/>
        <end position="1910"/>
    </location>
</feature>
<feature type="transmembrane region" description="Helical" evidence="21">
    <location>
        <begin position="923"/>
        <end position="941"/>
    </location>
</feature>
<dbReference type="FunFam" id="1.10.390.10:FF:000019">
    <property type="entry name" value="Aminopeptidase"/>
    <property type="match status" value="1"/>
</dbReference>
<evidence type="ECO:0000256" key="18">
    <source>
        <dbReference type="PIRSR" id="PIRSR634016-1"/>
    </source>
</evidence>
<dbReference type="InterPro" id="IPR027268">
    <property type="entry name" value="Peptidase_M4/M1_CTD_sf"/>
</dbReference>
<evidence type="ECO:0000256" key="9">
    <source>
        <dbReference type="ARBA" id="ARBA00022723"/>
    </source>
</evidence>
<dbReference type="GO" id="GO:0043171">
    <property type="term" value="P:peptide catabolic process"/>
    <property type="evidence" value="ECO:0007669"/>
    <property type="project" value="TreeGrafter"/>
</dbReference>
<keyword evidence="8" id="KW-0645">Protease</keyword>
<dbReference type="GO" id="GO:0098552">
    <property type="term" value="C:side of membrane"/>
    <property type="evidence" value="ECO:0007669"/>
    <property type="project" value="UniProtKB-KW"/>
</dbReference>
<keyword evidence="6" id="KW-1003">Cell membrane</keyword>
<feature type="domain" description="Peptidase M1 membrane alanine aminopeptidase" evidence="23">
    <location>
        <begin position="283"/>
        <end position="498"/>
    </location>
</feature>
<dbReference type="InterPro" id="IPR024571">
    <property type="entry name" value="ERAP1-like_C_dom"/>
</dbReference>
<dbReference type="GO" id="GO:0042277">
    <property type="term" value="F:peptide binding"/>
    <property type="evidence" value="ECO:0007669"/>
    <property type="project" value="TreeGrafter"/>
</dbReference>
<dbReference type="SUPFAM" id="SSF63737">
    <property type="entry name" value="Leukotriene A4 hydrolase N-terminal domain"/>
    <property type="match status" value="3"/>
</dbReference>
<sequence length="1912" mass="217280">MRSILLCAIVAIGLGSCFQHLAVTCTPLHSKRFAEAGPEPRAEDLEEYRLNDEVWPSHYDIEIKPYFEREQEKEAFTFDGSNTITVTALVADVRRIKLHMARLEIVSWSVMRKSNSMPVGKVNETYNEVTQMLTLNLKEPLRQKEEYYVTFNYVGRMDEDMGGFYRSYFKVNGTKVWLGSTQFEQTEARRAFPCFDEPRYKTTFALKLNYKPAEYNVYSNTPVVRNDTIGNDRSLVTFGITPKMSTYLLAFIVAPYELTGTDVMEVLARPEALNQTSYSVQEGLKLLKTLGNWVDYPFDSVKEISRMYMAAVPDFAAGAMENWGLITYRESSLLYVPEDATTLQQQRIATIISHELAHQWFGNLVTCEWWDVTWLNEGFATYFEYFGTALVEPLWELDHQFVVEKLQTALQADGSLSTHPMTHTVYTQAQAAAMFDSISYNKGGVVLRMMEHYLTGELFQSAIRAYVKDRQFQSARPEQLFVMFDERNANASAFMAPWTTQPGYPLVTVSSTEGGVSIAQKRFLANGTDAEEKLLWPLPITFATQGSEFENTKPIIVANETFTIALSNVSDAKYFVLNNQQVGYYRVNYDDALWEKISAALQSRGFGGIHVLNRAQIVDDLLNLARADVLKYSKVLDMLSYLKQEMEYAPWLAAVNGFSNLALRIHPDDEELFKLYLLNIFSDVYEYVKFQAPTQLDRRLHTYLRRVVLDWTCRYGHDGCSKSALKEFERFRTNPGVKVHPDLRQVVYCEGIRKGSNEQFDFLLKHFLTTNVATEQQLTLQGMSCASEEATVWKFMDLTSSADVRSQDKATALSLLLSNQRALAHGASYLVQNSARWAEAHGGYTHVAMALGGILARVKDATVRTTVEQFAEANKDVLGQEAYELIGKGLLEFDHNQQFTMNHRDEIRGFLSQKAGNGASETVIYNAVVVLCVTLVTLFWVMTMAEKLALVALVTCACALVSQASPLDPERYFLVEAEPRAQLEDYRLNDDVWPSHYDIEIKPYLEAEGNKAQFTFDGSAKITVTTQKQNVMQIKLHMARMDISAWSVTRKSDNTVIPTQQQMYDEETHILTLPLSSALQANVEYVLSFTYVGNMDDDMHGFYRSYYWENGVKVWMGSTQFQQTHARLVLRMMEHYLTTETFKTALRAYIKDRAFKTTRPDDLFNAFNRYDPNAKSYMEPWTVQPGYPLVTVTAHDSGFTITQKRFLVNEPDHTEQTAWPLPISYATKASEFANTRPTFYTGMSFDLPMQGATDVQFFILNNQQVGYYRVNYDAILWGKISKALRSEGFGGIHVLNRAQIVDDLFNLARGDVVPYGTALEILEYLKDETEYAPWLAAVNGLTTLARRIHVDDEKLFAAHILDIFSKAYDIVKFQAPSSNERRVFTYMRQNVLQWACNYGHEECSKAAVAEFERYHKNPSVKVHPDLRQVVYCEGIRKGSMEEFEFLWNQYLTTNMATEQILILQGLGCASTSELITIMLNAIASPHVRSQDKNNAFTYVINNAYTLPHVSRYLQQNHAIWADAFGSYSNVASAFNNILARLKSDSERDTISAFIESNKNTLGQAAYDSIMKGLEDYESNKQFTLRNRDEISEFLDNKINGGAATMLANVSMIVGLMTMAEKLALVALVTCACALVSQASPLDPERYFLVEAEPRAQLEDYRLNDDVWPSHYDIEIKPYLEAEGNKAQFTFDGSAKITVTTQKQNVMQIKLHMARMDISAWSVTRKSDNTVIPTQQQMYDEETHILTLPLSSALQANVEYVLSFTYIMLDAIASPHVRSQDKSNAFTYVINNAYTLPHVSRYLQQHHAIWATAHGSYMDVAAAFNNVLTRLKSDSERDAISAFIESNKNTLGQAAYDSIKKGLEDYESNKQFTLRNRDEISEFLDNKINGGAATMLANVSMIVGLLMLVMARW</sequence>
<comment type="catalytic activity">
    <reaction evidence="1">
        <text>Release of an N-terminal amino acid, Xaa-|-Yaa- from a peptide, amide or arylamide. Xaa is preferably Ala, but may be most amino acids including Pro (slow action). When a terminal hydrophobic residue is followed by a prolyl residue, the two may be released as an intact Xaa-Pro dipeptide.</text>
        <dbReference type="EC" id="3.4.11.2"/>
    </reaction>
</comment>
<feature type="binding site" evidence="19">
    <location>
        <position position="377"/>
    </location>
    <ligand>
        <name>Zn(2+)</name>
        <dbReference type="ChEBI" id="CHEBI:29105"/>
        <note>catalytic</note>
    </ligand>
</feature>
<dbReference type="PRINTS" id="PR00756">
    <property type="entry name" value="ALADIPTASE"/>
</dbReference>
<keyword evidence="27" id="KW-1185">Reference proteome</keyword>
<dbReference type="GO" id="GO:0016285">
    <property type="term" value="F:alanyl aminopeptidase activity"/>
    <property type="evidence" value="ECO:0007669"/>
    <property type="project" value="UniProtKB-EC"/>
</dbReference>
<dbReference type="PANTHER" id="PTHR11533:SF301">
    <property type="entry name" value="AMINOPEPTIDASE"/>
    <property type="match status" value="1"/>
</dbReference>
<dbReference type="STRING" id="199890.A0A182PTS9"/>
<feature type="domain" description="ERAP1-like C-terminal" evidence="24">
    <location>
        <begin position="1257"/>
        <end position="1560"/>
    </location>
</feature>
<keyword evidence="13" id="KW-0482">Metalloprotease</keyword>
<dbReference type="Pfam" id="PF17900">
    <property type="entry name" value="Peptidase_M1_N"/>
    <property type="match status" value="3"/>
</dbReference>
<evidence type="ECO:0000256" key="6">
    <source>
        <dbReference type="ARBA" id="ARBA00022475"/>
    </source>
</evidence>
<accession>A0A182PTS9</accession>
<dbReference type="EnsemblMetazoa" id="AEPI010365-RA">
    <property type="protein sequence ID" value="AEPI010365-PA"/>
    <property type="gene ID" value="AEPI010365"/>
</dbReference>
<feature type="domain" description="Aminopeptidase N-like N-terminal" evidence="25">
    <location>
        <begin position="994"/>
        <end position="1131"/>
    </location>
</feature>
<feature type="binding site" evidence="19">
    <location>
        <position position="354"/>
    </location>
    <ligand>
        <name>Zn(2+)</name>
        <dbReference type="ChEBI" id="CHEBI:29105"/>
        <note>catalytic</note>
    </ligand>
</feature>
<dbReference type="Proteomes" id="UP000075885">
    <property type="component" value="Unassembled WGS sequence"/>
</dbReference>
<dbReference type="Gene3D" id="1.25.50.20">
    <property type="match status" value="2"/>
</dbReference>
<evidence type="ECO:0000256" key="5">
    <source>
        <dbReference type="ARBA" id="ARBA00015611"/>
    </source>
</evidence>
<dbReference type="GO" id="GO:0008270">
    <property type="term" value="F:zinc ion binding"/>
    <property type="evidence" value="ECO:0007669"/>
    <property type="project" value="InterPro"/>
</dbReference>
<keyword evidence="11" id="KW-0378">Hydrolase</keyword>
<protein>
    <recommendedName>
        <fullName evidence="5">Aminopeptidase N</fullName>
        <ecNumber evidence="4">3.4.11.2</ecNumber>
    </recommendedName>
</protein>
<evidence type="ECO:0000256" key="22">
    <source>
        <dbReference type="SAM" id="SignalP"/>
    </source>
</evidence>
<organism evidence="26 27">
    <name type="scientific">Anopheles epiroticus</name>
    <dbReference type="NCBI Taxonomy" id="199890"/>
    <lineage>
        <taxon>Eukaryota</taxon>
        <taxon>Metazoa</taxon>
        <taxon>Ecdysozoa</taxon>
        <taxon>Arthropoda</taxon>
        <taxon>Hexapoda</taxon>
        <taxon>Insecta</taxon>
        <taxon>Pterygota</taxon>
        <taxon>Neoptera</taxon>
        <taxon>Endopterygota</taxon>
        <taxon>Diptera</taxon>
        <taxon>Nematocera</taxon>
        <taxon>Culicoidea</taxon>
        <taxon>Culicidae</taxon>
        <taxon>Anophelinae</taxon>
        <taxon>Anopheles</taxon>
    </lineage>
</organism>
<keyword evidence="21" id="KW-0812">Transmembrane</keyword>
<evidence type="ECO:0000313" key="27">
    <source>
        <dbReference type="Proteomes" id="UP000075885"/>
    </source>
</evidence>
<dbReference type="Gene3D" id="2.60.40.1910">
    <property type="match status" value="2"/>
</dbReference>
<dbReference type="GO" id="GO:0005615">
    <property type="term" value="C:extracellular space"/>
    <property type="evidence" value="ECO:0007669"/>
    <property type="project" value="TreeGrafter"/>
</dbReference>
<evidence type="ECO:0000256" key="11">
    <source>
        <dbReference type="ARBA" id="ARBA00022801"/>
    </source>
</evidence>
<feature type="domain" description="Aminopeptidase N-like N-terminal" evidence="25">
    <location>
        <begin position="1668"/>
        <end position="1765"/>
    </location>
</feature>
<dbReference type="PROSITE" id="PS51257">
    <property type="entry name" value="PROKAR_LIPOPROTEIN"/>
    <property type="match status" value="1"/>
</dbReference>
<evidence type="ECO:0000256" key="16">
    <source>
        <dbReference type="ARBA" id="ARBA00023180"/>
    </source>
</evidence>
<dbReference type="InterPro" id="IPR050344">
    <property type="entry name" value="Peptidase_M1_aminopeptidases"/>
</dbReference>
<name>A0A182PTS9_9DIPT</name>
<dbReference type="Pfam" id="PF01433">
    <property type="entry name" value="Peptidase_M1"/>
    <property type="match status" value="1"/>
</dbReference>
<dbReference type="InterPro" id="IPR045357">
    <property type="entry name" value="Aminopeptidase_N-like_N"/>
</dbReference>
<feature type="signal peptide" evidence="22">
    <location>
        <begin position="1"/>
        <end position="17"/>
    </location>
</feature>
<dbReference type="GO" id="GO:0070006">
    <property type="term" value="F:metalloaminopeptidase activity"/>
    <property type="evidence" value="ECO:0007669"/>
    <property type="project" value="TreeGrafter"/>
</dbReference>
<evidence type="ECO:0000256" key="10">
    <source>
        <dbReference type="ARBA" id="ARBA00022729"/>
    </source>
</evidence>
<evidence type="ECO:0000256" key="20">
    <source>
        <dbReference type="PIRSR" id="PIRSR634016-4"/>
    </source>
</evidence>
<keyword evidence="7" id="KW-0336">GPI-anchor</keyword>
<dbReference type="InterPro" id="IPR014782">
    <property type="entry name" value="Peptidase_M1_dom"/>
</dbReference>
<evidence type="ECO:0000256" key="2">
    <source>
        <dbReference type="ARBA" id="ARBA00004609"/>
    </source>
</evidence>
<dbReference type="InterPro" id="IPR034016">
    <property type="entry name" value="M1_APN-typ"/>
</dbReference>
<dbReference type="InterPro" id="IPR001930">
    <property type="entry name" value="Peptidase_M1"/>
</dbReference>
<keyword evidence="14 21" id="KW-0472">Membrane</keyword>
<evidence type="ECO:0000256" key="19">
    <source>
        <dbReference type="PIRSR" id="PIRSR634016-3"/>
    </source>
</evidence>
<dbReference type="SUPFAM" id="SSF55486">
    <property type="entry name" value="Metalloproteases ('zincins'), catalytic domain"/>
    <property type="match status" value="1"/>
</dbReference>
<evidence type="ECO:0000256" key="17">
    <source>
        <dbReference type="ARBA" id="ARBA00023288"/>
    </source>
</evidence>
<evidence type="ECO:0000256" key="12">
    <source>
        <dbReference type="ARBA" id="ARBA00022833"/>
    </source>
</evidence>
<evidence type="ECO:0000313" key="26">
    <source>
        <dbReference type="EnsemblMetazoa" id="AEPI010365-PA"/>
    </source>
</evidence>
<dbReference type="GO" id="GO:0006508">
    <property type="term" value="P:proteolysis"/>
    <property type="evidence" value="ECO:0007669"/>
    <property type="project" value="UniProtKB-KW"/>
</dbReference>
<evidence type="ECO:0000256" key="14">
    <source>
        <dbReference type="ARBA" id="ARBA00023136"/>
    </source>
</evidence>
<evidence type="ECO:0000256" key="13">
    <source>
        <dbReference type="ARBA" id="ARBA00023049"/>
    </source>
</evidence>
<dbReference type="Pfam" id="PF11838">
    <property type="entry name" value="ERAP1_C"/>
    <property type="match status" value="2"/>
</dbReference>
<dbReference type="InterPro" id="IPR042097">
    <property type="entry name" value="Aminopeptidase_N-like_N_sf"/>
</dbReference>
<feature type="domain" description="ERAP1-like C-terminal" evidence="24">
    <location>
        <begin position="575"/>
        <end position="876"/>
    </location>
</feature>
<evidence type="ECO:0000256" key="21">
    <source>
        <dbReference type="SAM" id="Phobius"/>
    </source>
</evidence>
<evidence type="ECO:0000256" key="8">
    <source>
        <dbReference type="ARBA" id="ARBA00022670"/>
    </source>
</evidence>
<evidence type="ECO:0000259" key="24">
    <source>
        <dbReference type="Pfam" id="PF11838"/>
    </source>
</evidence>
<evidence type="ECO:0000256" key="4">
    <source>
        <dbReference type="ARBA" id="ARBA00012564"/>
    </source>
</evidence>
<dbReference type="FunFam" id="2.60.40.1910:FF:000008">
    <property type="entry name" value="Aminopeptidase"/>
    <property type="match status" value="2"/>
</dbReference>
<feature type="chain" id="PRO_5008131762" description="Aminopeptidase N" evidence="22">
    <location>
        <begin position="18"/>
        <end position="1912"/>
    </location>
</feature>
<dbReference type="FunFam" id="2.60.40.1730:FF:000013">
    <property type="entry name" value="Aminopeptidase"/>
    <property type="match status" value="1"/>
</dbReference>
<keyword evidence="9 19" id="KW-0479">Metal-binding</keyword>
<evidence type="ECO:0000256" key="1">
    <source>
        <dbReference type="ARBA" id="ARBA00000098"/>
    </source>
</evidence>
<dbReference type="Gene3D" id="2.60.40.1730">
    <property type="entry name" value="tricorn interacting facor f3 domain"/>
    <property type="match status" value="3"/>
</dbReference>
<keyword evidence="21" id="KW-1133">Transmembrane helix</keyword>
<evidence type="ECO:0000256" key="15">
    <source>
        <dbReference type="ARBA" id="ARBA00023157"/>
    </source>
</evidence>
<keyword evidence="16" id="KW-0325">Glycoprotein</keyword>
<dbReference type="VEuPathDB" id="VectorBase:AEPI010365"/>